<protein>
    <recommendedName>
        <fullName evidence="4">Helitron helicase-like domain-containing protein</fullName>
    </recommendedName>
</protein>
<dbReference type="AlphaFoldDB" id="A0A4Y2UTF9"/>
<organism evidence="1 3">
    <name type="scientific">Araneus ventricosus</name>
    <name type="common">Orbweaver spider</name>
    <name type="synonym">Epeira ventricosa</name>
    <dbReference type="NCBI Taxonomy" id="182803"/>
    <lineage>
        <taxon>Eukaryota</taxon>
        <taxon>Metazoa</taxon>
        <taxon>Ecdysozoa</taxon>
        <taxon>Arthropoda</taxon>
        <taxon>Chelicerata</taxon>
        <taxon>Arachnida</taxon>
        <taxon>Araneae</taxon>
        <taxon>Araneomorphae</taxon>
        <taxon>Entelegynae</taxon>
        <taxon>Araneoidea</taxon>
        <taxon>Araneidae</taxon>
        <taxon>Araneus</taxon>
    </lineage>
</organism>
<keyword evidence="3" id="KW-1185">Reference proteome</keyword>
<proteinExistence type="predicted"/>
<dbReference type="OrthoDB" id="7698527at2759"/>
<dbReference type="PANTHER" id="PTHR45786">
    <property type="entry name" value="DNA BINDING PROTEIN-LIKE"/>
    <property type="match status" value="1"/>
</dbReference>
<sequence length="113" mass="12845">MGAEVKSPPGNSPYCFRIHCQIYHRTAPLYSDERFKPGYGQLYIFDASEANSRRLENNPSCLSSVMKKLDALLRTINPYAESYLQRHHLIQSNSTVNVKIIYNGTSRLGYASI</sequence>
<evidence type="ECO:0000313" key="3">
    <source>
        <dbReference type="Proteomes" id="UP000499080"/>
    </source>
</evidence>
<comment type="caution">
    <text evidence="1">The sequence shown here is derived from an EMBL/GenBank/DDBJ whole genome shotgun (WGS) entry which is preliminary data.</text>
</comment>
<accession>A0A4Y2UTF9</accession>
<dbReference type="EMBL" id="BGPR01039066">
    <property type="protein sequence ID" value="GBO14986.1"/>
    <property type="molecule type" value="Genomic_DNA"/>
</dbReference>
<evidence type="ECO:0000313" key="2">
    <source>
        <dbReference type="EMBL" id="GBO15028.1"/>
    </source>
</evidence>
<gene>
    <name evidence="1" type="ORF">AVEN_244814_1</name>
    <name evidence="2" type="ORF">AVEN_263071_1</name>
</gene>
<reference evidence="1 3" key="1">
    <citation type="journal article" date="2019" name="Sci. Rep.">
        <title>Orb-weaving spider Araneus ventricosus genome elucidates the spidroin gene catalogue.</title>
        <authorList>
            <person name="Kono N."/>
            <person name="Nakamura H."/>
            <person name="Ohtoshi R."/>
            <person name="Moran D.A.P."/>
            <person name="Shinohara A."/>
            <person name="Yoshida Y."/>
            <person name="Fujiwara M."/>
            <person name="Mori M."/>
            <person name="Tomita M."/>
            <person name="Arakawa K."/>
        </authorList>
    </citation>
    <scope>NUCLEOTIDE SEQUENCE [LARGE SCALE GENOMIC DNA]</scope>
</reference>
<dbReference type="Proteomes" id="UP000499080">
    <property type="component" value="Unassembled WGS sequence"/>
</dbReference>
<dbReference type="PANTHER" id="PTHR45786:SF74">
    <property type="entry name" value="ATP-DEPENDENT DNA HELICASE"/>
    <property type="match status" value="1"/>
</dbReference>
<dbReference type="EMBL" id="BGPR01039100">
    <property type="protein sequence ID" value="GBO15028.1"/>
    <property type="molecule type" value="Genomic_DNA"/>
</dbReference>
<evidence type="ECO:0000313" key="1">
    <source>
        <dbReference type="EMBL" id="GBO14986.1"/>
    </source>
</evidence>
<evidence type="ECO:0008006" key="4">
    <source>
        <dbReference type="Google" id="ProtNLM"/>
    </source>
</evidence>
<name>A0A4Y2UTF9_ARAVE</name>